<gene>
    <name evidence="2" type="ORF">NSK_006766</name>
</gene>
<dbReference type="EMBL" id="SDOX01000121">
    <property type="protein sequence ID" value="TFJ82101.1"/>
    <property type="molecule type" value="Genomic_DNA"/>
</dbReference>
<organism evidence="2 3">
    <name type="scientific">Nannochloropsis salina CCMP1776</name>
    <dbReference type="NCBI Taxonomy" id="1027361"/>
    <lineage>
        <taxon>Eukaryota</taxon>
        <taxon>Sar</taxon>
        <taxon>Stramenopiles</taxon>
        <taxon>Ochrophyta</taxon>
        <taxon>Eustigmatophyceae</taxon>
        <taxon>Eustigmatales</taxon>
        <taxon>Monodopsidaceae</taxon>
        <taxon>Microchloropsis</taxon>
        <taxon>Microchloropsis salina</taxon>
    </lineage>
</organism>
<dbReference type="Proteomes" id="UP000355283">
    <property type="component" value="Unassembled WGS sequence"/>
</dbReference>
<proteinExistence type="predicted"/>
<dbReference type="InterPro" id="IPR037587">
    <property type="entry name" value="LAMTOR2-like"/>
</dbReference>
<dbReference type="GO" id="GO:0005085">
    <property type="term" value="F:guanyl-nucleotide exchange factor activity"/>
    <property type="evidence" value="ECO:0007669"/>
    <property type="project" value="InterPro"/>
</dbReference>
<protein>
    <recommendedName>
        <fullName evidence="4">Roadblock/LAMTOR2 domain-containing protein</fullName>
    </recommendedName>
</protein>
<dbReference type="SUPFAM" id="SSF103196">
    <property type="entry name" value="Roadblock/LC7 domain"/>
    <property type="match status" value="1"/>
</dbReference>
<dbReference type="GO" id="GO:0060090">
    <property type="term" value="F:molecular adaptor activity"/>
    <property type="evidence" value="ECO:0007669"/>
    <property type="project" value="InterPro"/>
</dbReference>
<reference evidence="2 3" key="1">
    <citation type="submission" date="2019-01" db="EMBL/GenBank/DDBJ databases">
        <title>Nuclear Genome Assembly of the Microalgal Biofuel strain Nannochloropsis salina CCMP1776.</title>
        <authorList>
            <person name="Hovde B."/>
        </authorList>
    </citation>
    <scope>NUCLEOTIDE SEQUENCE [LARGE SCALE GENOMIC DNA]</scope>
    <source>
        <strain evidence="2 3">CCMP1776</strain>
    </source>
</reference>
<name>A0A4D9CS66_9STRA</name>
<comment type="caution">
    <text evidence="2">The sequence shown here is derived from an EMBL/GenBank/DDBJ whole genome shotgun (WGS) entry which is preliminary data.</text>
</comment>
<evidence type="ECO:0008006" key="4">
    <source>
        <dbReference type="Google" id="ProtNLM"/>
    </source>
</evidence>
<evidence type="ECO:0000313" key="2">
    <source>
        <dbReference type="EMBL" id="TFJ82101.1"/>
    </source>
</evidence>
<dbReference type="AlphaFoldDB" id="A0A4D9CS66"/>
<dbReference type="Gene3D" id="3.30.450.30">
    <property type="entry name" value="Dynein light chain 2a, cytoplasmic"/>
    <property type="match status" value="1"/>
</dbReference>
<dbReference type="PANTHER" id="PTHR13323">
    <property type="entry name" value="LATE ENDOSOMAL/LYSOSOMAL MP1 INTERACTING PROTEIN"/>
    <property type="match status" value="1"/>
</dbReference>
<evidence type="ECO:0000313" key="3">
    <source>
        <dbReference type="Proteomes" id="UP000355283"/>
    </source>
</evidence>
<evidence type="ECO:0000256" key="1">
    <source>
        <dbReference type="SAM" id="MobiDB-lite"/>
    </source>
</evidence>
<feature type="region of interest" description="Disordered" evidence="1">
    <location>
        <begin position="35"/>
        <end position="57"/>
    </location>
</feature>
<accession>A0A4D9CS66</accession>
<dbReference type="OrthoDB" id="271745at2759"/>
<feature type="compositionally biased region" description="Pro residues" evidence="1">
    <location>
        <begin position="38"/>
        <end position="53"/>
    </location>
</feature>
<sequence>MIRALTLHEILTGRLGDSVLAALVYNHEGALLGAAAVPPAPPSPEENPTPPTDMPSRPTVLQAQATAAITSHIWDTYGGVGSLVSEPAAGGRWEGGRERQRALETMILEMEGARLVVAPAGPQYLVCLVGSEKAEVGMLMAKAQALGAYLRDGFGQLQAAG</sequence>
<keyword evidence="3" id="KW-1185">Reference proteome</keyword>
<dbReference type="GO" id="GO:0032008">
    <property type="term" value="P:positive regulation of TOR signaling"/>
    <property type="evidence" value="ECO:0007669"/>
    <property type="project" value="InterPro"/>
</dbReference>